<keyword evidence="2" id="KW-1185">Reference proteome</keyword>
<name>A0A4Q7P0E6_9FLAO</name>
<dbReference type="AlphaFoldDB" id="A0A4Q7P0E6"/>
<comment type="caution">
    <text evidence="1">The sequence shown here is derived from an EMBL/GenBank/DDBJ whole genome shotgun (WGS) entry which is preliminary data.</text>
</comment>
<reference evidence="1 2" key="1">
    <citation type="submission" date="2019-02" db="EMBL/GenBank/DDBJ databases">
        <title>Genomic Encyclopedia of Type Strains, Phase IV (KMG-IV): sequencing the most valuable type-strain genomes for metagenomic binning, comparative biology and taxonomic classification.</title>
        <authorList>
            <person name="Goeker M."/>
        </authorList>
    </citation>
    <scope>NUCLEOTIDE SEQUENCE [LARGE SCALE GENOMIC DNA]</scope>
    <source>
        <strain evidence="1 2">DSM 17196</strain>
    </source>
</reference>
<evidence type="ECO:0000313" key="1">
    <source>
        <dbReference type="EMBL" id="RZS93124.1"/>
    </source>
</evidence>
<gene>
    <name evidence="1" type="ORF">EV197_1694</name>
</gene>
<protein>
    <submittedName>
        <fullName evidence="1">Uncharacterized protein</fullName>
    </submittedName>
</protein>
<organism evidence="1 2">
    <name type="scientific">Aquimarina brevivitae</name>
    <dbReference type="NCBI Taxonomy" id="323412"/>
    <lineage>
        <taxon>Bacteria</taxon>
        <taxon>Pseudomonadati</taxon>
        <taxon>Bacteroidota</taxon>
        <taxon>Flavobacteriia</taxon>
        <taxon>Flavobacteriales</taxon>
        <taxon>Flavobacteriaceae</taxon>
        <taxon>Aquimarina</taxon>
    </lineage>
</organism>
<evidence type="ECO:0000313" key="2">
    <source>
        <dbReference type="Proteomes" id="UP000292262"/>
    </source>
</evidence>
<dbReference type="Proteomes" id="UP000292262">
    <property type="component" value="Unassembled WGS sequence"/>
</dbReference>
<accession>A0A4Q7P0E6</accession>
<dbReference type="EMBL" id="SGXE01000002">
    <property type="protein sequence ID" value="RZS93124.1"/>
    <property type="molecule type" value="Genomic_DNA"/>
</dbReference>
<proteinExistence type="predicted"/>
<sequence>MWYINVELRSEIQKLNYSKKLTVFVTLKDL</sequence>